<reference evidence="7 8" key="1">
    <citation type="submission" date="2024-03" db="EMBL/GenBank/DDBJ databases">
        <title>Human intestinal bacterial collection.</title>
        <authorList>
            <person name="Pauvert C."/>
            <person name="Hitch T.C.A."/>
            <person name="Clavel T."/>
        </authorList>
    </citation>
    <scope>NUCLEOTIDE SEQUENCE [LARGE SCALE GENOMIC DNA]</scope>
    <source>
        <strain evidence="7 8">CLA-JM-H10</strain>
    </source>
</reference>
<evidence type="ECO:0000313" key="8">
    <source>
        <dbReference type="Proteomes" id="UP001480973"/>
    </source>
</evidence>
<organism evidence="7 8">
    <name type="scientific">Lachnospira intestinalis</name>
    <dbReference type="NCBI Taxonomy" id="3133158"/>
    <lineage>
        <taxon>Bacteria</taxon>
        <taxon>Bacillati</taxon>
        <taxon>Bacillota</taxon>
        <taxon>Clostridia</taxon>
        <taxon>Lachnospirales</taxon>
        <taxon>Lachnospiraceae</taxon>
        <taxon>Lachnospira</taxon>
    </lineage>
</organism>
<dbReference type="EMBL" id="JBBMES010000011">
    <property type="protein sequence ID" value="MEQ2535474.1"/>
    <property type="molecule type" value="Genomic_DNA"/>
</dbReference>
<dbReference type="InterPro" id="IPR017853">
    <property type="entry name" value="GH"/>
</dbReference>
<dbReference type="CDD" id="cd02855">
    <property type="entry name" value="E_set_GBE_prok_N"/>
    <property type="match status" value="1"/>
</dbReference>
<dbReference type="PANTHER" id="PTHR43651:SF3">
    <property type="entry name" value="1,4-ALPHA-GLUCAN-BRANCHING ENZYME"/>
    <property type="match status" value="1"/>
</dbReference>
<dbReference type="InterPro" id="IPR044143">
    <property type="entry name" value="GlgB_N_E_set_prok"/>
</dbReference>
<keyword evidence="2" id="KW-0328">Glycosyltransferase</keyword>
<proteinExistence type="predicted"/>
<feature type="domain" description="Glycoside hydrolase family 13 N-terminal" evidence="5">
    <location>
        <begin position="149"/>
        <end position="223"/>
    </location>
</feature>
<name>A0ABV1GPR3_9FIRM</name>
<dbReference type="InterPro" id="IPR006048">
    <property type="entry name" value="A-amylase/branching_C"/>
</dbReference>
<dbReference type="Gene3D" id="2.60.40.1180">
    <property type="entry name" value="Golgi alpha-mannosidase II"/>
    <property type="match status" value="1"/>
</dbReference>
<dbReference type="InterPro" id="IPR013783">
    <property type="entry name" value="Ig-like_fold"/>
</dbReference>
<evidence type="ECO:0000256" key="3">
    <source>
        <dbReference type="SAM" id="Coils"/>
    </source>
</evidence>
<feature type="coiled-coil region" evidence="3">
    <location>
        <begin position="711"/>
        <end position="787"/>
    </location>
</feature>
<evidence type="ECO:0000259" key="5">
    <source>
        <dbReference type="Pfam" id="PF02922"/>
    </source>
</evidence>
<dbReference type="PANTHER" id="PTHR43651">
    <property type="entry name" value="1,4-ALPHA-GLUCAN-BRANCHING ENZYME"/>
    <property type="match status" value="1"/>
</dbReference>
<keyword evidence="3" id="KW-0175">Coiled coil</keyword>
<evidence type="ECO:0000259" key="4">
    <source>
        <dbReference type="Pfam" id="PF02806"/>
    </source>
</evidence>
<dbReference type="Pfam" id="PF22019">
    <property type="entry name" value="GlgB_N"/>
    <property type="match status" value="1"/>
</dbReference>
<evidence type="ECO:0000256" key="2">
    <source>
        <dbReference type="ARBA" id="ARBA00022676"/>
    </source>
</evidence>
<dbReference type="SUPFAM" id="SSF51445">
    <property type="entry name" value="(Trans)glycosidases"/>
    <property type="match status" value="1"/>
</dbReference>
<dbReference type="InterPro" id="IPR013780">
    <property type="entry name" value="Glyco_hydro_b"/>
</dbReference>
<keyword evidence="2" id="KW-0808">Transferase</keyword>
<dbReference type="Pfam" id="PF02806">
    <property type="entry name" value="Alpha-amylase_C"/>
    <property type="match status" value="1"/>
</dbReference>
<gene>
    <name evidence="7" type="ORF">WMO38_10140</name>
</gene>
<dbReference type="InterPro" id="IPR004193">
    <property type="entry name" value="Glyco_hydro_13_N"/>
</dbReference>
<accession>A0ABV1GPR3</accession>
<dbReference type="Gene3D" id="2.60.40.10">
    <property type="entry name" value="Immunoglobulins"/>
    <property type="match status" value="1"/>
</dbReference>
<sequence>MGNRLYDLMDWPSIEGVVYSECDEPMELLGGRICKDGFLIQTFAPDAVEMNVRVDGRKKLYPMEKMDEAGFFAVLLPGRKKVSYTFVKEDVYGKKTEYKDIYSYGRHECMQALLKISQNGKSEYNINKFMTGNAQDAYKYMGSHEAVVDGISGMIFGIWAPDARRVSVIGAFNKWDGRVFQMEKDYDTGVFFLFIPDMKPKTPYCYEIKLKDGQVVKKADPYAQSASNDVIYASLAGVNPEEKNFKWTDAGWKQEDTKHKPLSICEIDILDLKDDTIEDRIEALGFNCVEIMNVCAVRNGSSAETINFYAVNCEVGGLRLKAFIDKMHKKNISVIIDWNGAFMSQGEYSLVYFDGTHLYDTGKANLDNHPELNVASFDYSKPQVRSFLMSNIRYWIEEYHVDGLKFSETASMLYLDYGRKPGEWIPNIYGGKENINAVEFIQNVRKMVDSLQKNTILAAEESSGWQFVTGDIADGGLGFDYKWNDGWKKELVPFIEMDPLFRKGIYGRLTYSMLYQYSDDFIIGFSRNGYGWEKGILKDIVPDNGEDVLNHVKTALGYMYFHPGKKLINIKECSGVEKFVAQMNNLYRNTKALYECDDNPSGFEWADDISAEETVIAVLRRDESGQSVIGAVNFTPVERKEFCIGVDEAGKYTDVLNDSVVYESSEHNWNSKDESVFVDLKPLGISLYTYEPYTEIEKERIKIEKETKEALMLAKKEADEAKAVKDAAIERAKQAKEAEIIALAAAKEAEKAEKEAAKKAEEARIACIKIDENAKKKLAELKKMEEKQGE</sequence>
<dbReference type="SUPFAM" id="SSF51011">
    <property type="entry name" value="Glycosyl hydrolase domain"/>
    <property type="match status" value="1"/>
</dbReference>
<dbReference type="Proteomes" id="UP001480973">
    <property type="component" value="Unassembled WGS sequence"/>
</dbReference>
<dbReference type="Gene3D" id="3.20.20.80">
    <property type="entry name" value="Glycosidases"/>
    <property type="match status" value="1"/>
</dbReference>
<dbReference type="PIRSF" id="PIRSF000463">
    <property type="entry name" value="GlgB"/>
    <property type="match status" value="1"/>
</dbReference>
<comment type="function">
    <text evidence="1">Catalyzes the formation of the alpha-1,6-glucosidic linkages in glycogen by scission of a 1,4-alpha-linked oligosaccharide from growing alpha-1,4-glucan chains and the subsequent attachment of the oligosaccharide to the alpha-1,6 position.</text>
</comment>
<dbReference type="SUPFAM" id="SSF81296">
    <property type="entry name" value="E set domains"/>
    <property type="match status" value="2"/>
</dbReference>
<protein>
    <submittedName>
        <fullName evidence="7">Alpha amylase C-terminal domain-containing protein</fullName>
    </submittedName>
</protein>
<evidence type="ECO:0000256" key="1">
    <source>
        <dbReference type="ARBA" id="ARBA00002953"/>
    </source>
</evidence>
<keyword evidence="8" id="KW-1185">Reference proteome</keyword>
<evidence type="ECO:0000313" key="7">
    <source>
        <dbReference type="EMBL" id="MEQ2535474.1"/>
    </source>
</evidence>
<dbReference type="InterPro" id="IPR054169">
    <property type="entry name" value="GlgB_N"/>
</dbReference>
<dbReference type="Pfam" id="PF02922">
    <property type="entry name" value="CBM_48"/>
    <property type="match status" value="1"/>
</dbReference>
<dbReference type="InterPro" id="IPR014756">
    <property type="entry name" value="Ig_E-set"/>
</dbReference>
<evidence type="ECO:0000259" key="6">
    <source>
        <dbReference type="Pfam" id="PF22019"/>
    </source>
</evidence>
<dbReference type="InterPro" id="IPR037439">
    <property type="entry name" value="Branching_enzy"/>
</dbReference>
<comment type="caution">
    <text evidence="7">The sequence shown here is derived from an EMBL/GenBank/DDBJ whole genome shotgun (WGS) entry which is preliminary data.</text>
</comment>
<feature type="domain" description="1,4-alpha-glucan branching enzyme GlgB N-terminal" evidence="6">
    <location>
        <begin position="13"/>
        <end position="102"/>
    </location>
</feature>
<feature type="domain" description="Alpha-amylase/branching enzyme C-terminal all beta" evidence="4">
    <location>
        <begin position="605"/>
        <end position="688"/>
    </location>
</feature>